<dbReference type="InterPro" id="IPR026259">
    <property type="entry name" value="MauG/Cytc_peroxidase"/>
</dbReference>
<evidence type="ECO:0000313" key="11">
    <source>
        <dbReference type="EMBL" id="TKK70926.1"/>
    </source>
</evidence>
<evidence type="ECO:0000256" key="1">
    <source>
        <dbReference type="ARBA" id="ARBA00004418"/>
    </source>
</evidence>
<dbReference type="AlphaFoldDB" id="A0A4U3LA79"/>
<evidence type="ECO:0000256" key="2">
    <source>
        <dbReference type="ARBA" id="ARBA00022617"/>
    </source>
</evidence>
<evidence type="ECO:0000259" key="10">
    <source>
        <dbReference type="PROSITE" id="PS51007"/>
    </source>
</evidence>
<keyword evidence="3 9" id="KW-0479">Metal-binding</keyword>
<dbReference type="EMBL" id="SZQL01000002">
    <property type="protein sequence ID" value="TKK70926.1"/>
    <property type="molecule type" value="Genomic_DNA"/>
</dbReference>
<feature type="binding site" description="covalent" evidence="8">
    <location>
        <position position="218"/>
    </location>
    <ligand>
        <name>heme c</name>
        <dbReference type="ChEBI" id="CHEBI:61717"/>
        <label>2</label>
    </ligand>
</feature>
<evidence type="ECO:0000256" key="6">
    <source>
        <dbReference type="ARBA" id="ARBA00023002"/>
    </source>
</evidence>
<proteinExistence type="predicted"/>
<dbReference type="GO" id="GO:0042597">
    <property type="term" value="C:periplasmic space"/>
    <property type="evidence" value="ECO:0007669"/>
    <property type="project" value="UniProtKB-SubCell"/>
</dbReference>
<feature type="binding site" description="covalent" evidence="8">
    <location>
        <position position="75"/>
    </location>
    <ligand>
        <name>heme c</name>
        <dbReference type="ChEBI" id="CHEBI:61717"/>
        <label>1</label>
    </ligand>
</feature>
<reference evidence="11 12" key="1">
    <citation type="submission" date="2019-05" db="EMBL/GenBank/DDBJ databases">
        <title>Panacibacter sp. strain 17mud1-8 Genome sequencing and assembly.</title>
        <authorList>
            <person name="Chhetri G."/>
        </authorList>
    </citation>
    <scope>NUCLEOTIDE SEQUENCE [LARGE SCALE GENOMIC DNA]</scope>
    <source>
        <strain evidence="11 12">17mud1-8</strain>
    </source>
</reference>
<dbReference type="GO" id="GO:0009055">
    <property type="term" value="F:electron transfer activity"/>
    <property type="evidence" value="ECO:0007669"/>
    <property type="project" value="InterPro"/>
</dbReference>
<dbReference type="SUPFAM" id="SSF46626">
    <property type="entry name" value="Cytochrome c"/>
    <property type="match status" value="2"/>
</dbReference>
<evidence type="ECO:0000256" key="9">
    <source>
        <dbReference type="PIRSR" id="PIRSR000294-2"/>
    </source>
</evidence>
<name>A0A4U3LA79_9BACT</name>
<evidence type="ECO:0000256" key="4">
    <source>
        <dbReference type="ARBA" id="ARBA00022729"/>
    </source>
</evidence>
<keyword evidence="2 8" id="KW-0349">Heme</keyword>
<evidence type="ECO:0000313" key="12">
    <source>
        <dbReference type="Proteomes" id="UP000305848"/>
    </source>
</evidence>
<feature type="binding site" description="axial binding residue" evidence="9">
    <location>
        <position position="222"/>
    </location>
    <ligand>
        <name>heme c</name>
        <dbReference type="ChEBI" id="CHEBI:61717"/>
        <label>2</label>
    </ligand>
    <ligandPart>
        <name>Fe</name>
        <dbReference type="ChEBI" id="CHEBI:18248"/>
    </ligandPart>
</feature>
<feature type="binding site" description="covalent" evidence="8">
    <location>
        <position position="221"/>
    </location>
    <ligand>
        <name>heme c</name>
        <dbReference type="ChEBI" id="CHEBI:61717"/>
        <label>2</label>
    </ligand>
</feature>
<organism evidence="11 12">
    <name type="scientific">Ilyomonas limi</name>
    <dbReference type="NCBI Taxonomy" id="2575867"/>
    <lineage>
        <taxon>Bacteria</taxon>
        <taxon>Pseudomonadati</taxon>
        <taxon>Bacteroidota</taxon>
        <taxon>Chitinophagia</taxon>
        <taxon>Chitinophagales</taxon>
        <taxon>Chitinophagaceae</taxon>
        <taxon>Ilyomonas</taxon>
    </lineage>
</organism>
<dbReference type="InterPro" id="IPR036909">
    <property type="entry name" value="Cyt_c-like_dom_sf"/>
</dbReference>
<evidence type="ECO:0000256" key="3">
    <source>
        <dbReference type="ARBA" id="ARBA00022723"/>
    </source>
</evidence>
<keyword evidence="12" id="KW-1185">Reference proteome</keyword>
<dbReference type="GO" id="GO:0004130">
    <property type="term" value="F:cytochrome-c peroxidase activity"/>
    <property type="evidence" value="ECO:0007669"/>
    <property type="project" value="TreeGrafter"/>
</dbReference>
<dbReference type="Pfam" id="PF03150">
    <property type="entry name" value="CCP_MauG"/>
    <property type="match status" value="1"/>
</dbReference>
<evidence type="ECO:0000256" key="5">
    <source>
        <dbReference type="ARBA" id="ARBA00022764"/>
    </source>
</evidence>
<dbReference type="GO" id="GO:0046872">
    <property type="term" value="F:metal ion binding"/>
    <property type="evidence" value="ECO:0007669"/>
    <property type="project" value="UniProtKB-KW"/>
</dbReference>
<dbReference type="PIRSF" id="PIRSF000294">
    <property type="entry name" value="Cytochrome-c_peroxidase"/>
    <property type="match status" value="1"/>
</dbReference>
<dbReference type="GO" id="GO:0020037">
    <property type="term" value="F:heme binding"/>
    <property type="evidence" value="ECO:0007669"/>
    <property type="project" value="InterPro"/>
</dbReference>
<dbReference type="RefSeq" id="WP_137260525.1">
    <property type="nucleotide sequence ID" value="NZ_SZQL01000002.1"/>
</dbReference>
<dbReference type="OrthoDB" id="9805202at2"/>
<keyword evidence="6" id="KW-0560">Oxidoreductase</keyword>
<feature type="binding site" description="axial binding residue" evidence="9">
    <location>
        <position position="79"/>
    </location>
    <ligand>
        <name>heme c</name>
        <dbReference type="ChEBI" id="CHEBI:61717"/>
        <label>1</label>
    </ligand>
    <ligandPart>
        <name>Fe</name>
        <dbReference type="ChEBI" id="CHEBI:18248"/>
    </ligandPart>
</feature>
<dbReference type="Gene3D" id="1.10.760.10">
    <property type="entry name" value="Cytochrome c-like domain"/>
    <property type="match status" value="2"/>
</dbReference>
<keyword evidence="7 9" id="KW-0408">Iron</keyword>
<dbReference type="PROSITE" id="PS51007">
    <property type="entry name" value="CYTC"/>
    <property type="match status" value="1"/>
</dbReference>
<feature type="domain" description="Cytochrome c" evidence="10">
    <location>
        <begin position="194"/>
        <end position="326"/>
    </location>
</feature>
<comment type="caution">
    <text evidence="11">The sequence shown here is derived from an EMBL/GenBank/DDBJ whole genome shotgun (WGS) entry which is preliminary data.</text>
</comment>
<keyword evidence="11" id="KW-0575">Peroxidase</keyword>
<dbReference type="Proteomes" id="UP000305848">
    <property type="component" value="Unassembled WGS sequence"/>
</dbReference>
<sequence>MKRATVIVCLVIFAITGIHFINAGSRATSIPFEVPQGWPKPVYDFSQNPVTKEGFELGRKLFYDGRLSKDGNFPCASCHQQFGAFATYDHSLSHGFNNSFTTRNASPLFNLAWQKEFMYDGGVNHLDVQPLVPITSPNEMHEVIDSVLIKLRADTAYKRLFKAAFGSDLINTQRLTKALSQFLVMIVSNNSLYDKVKRGEATFTLSQRLGYDIFKQKCAACHTEPLFTDFSYRNAGLPVDSFLNDSGRMRITRLASDSLKFKVPSLRNVMVTFPYGHDGRFYSVLDVMNHYRNGIVNSSTTDSLIKNMKLSNYEIGQLTAFLYTLTDSTLLTDLRFAPPGLNKAALPPLQDIHKQ</sequence>
<accession>A0A4U3LA79</accession>
<gene>
    <name evidence="11" type="ORF">FC093_04325</name>
</gene>
<dbReference type="InterPro" id="IPR004852">
    <property type="entry name" value="Di-haem_cyt_c_peroxidsae"/>
</dbReference>
<protein>
    <submittedName>
        <fullName evidence="11">Cytochrome-c peroxidase</fullName>
    </submittedName>
</protein>
<comment type="cofactor">
    <cofactor evidence="8">
        <name>heme</name>
        <dbReference type="ChEBI" id="CHEBI:30413"/>
    </cofactor>
    <text evidence="8">Binds 2 heme groups.</text>
</comment>
<keyword evidence="4" id="KW-0732">Signal</keyword>
<dbReference type="InterPro" id="IPR009056">
    <property type="entry name" value="Cyt_c-like_dom"/>
</dbReference>
<keyword evidence="5" id="KW-0574">Periplasm</keyword>
<comment type="subcellular location">
    <subcellularLocation>
        <location evidence="1">Periplasm</location>
    </subcellularLocation>
</comment>
<evidence type="ECO:0000256" key="8">
    <source>
        <dbReference type="PIRSR" id="PIRSR000294-1"/>
    </source>
</evidence>
<dbReference type="PANTHER" id="PTHR30600:SF10">
    <property type="entry name" value="BLL6722 PROTEIN"/>
    <property type="match status" value="1"/>
</dbReference>
<feature type="binding site" description="covalent" evidence="8">
    <location>
        <position position="78"/>
    </location>
    <ligand>
        <name>heme c</name>
        <dbReference type="ChEBI" id="CHEBI:61717"/>
        <label>1</label>
    </ligand>
</feature>
<dbReference type="InterPro" id="IPR051395">
    <property type="entry name" value="Cytochrome_c_Peroxidase/MauG"/>
</dbReference>
<comment type="PTM">
    <text evidence="8">Binds 2 heme groups per subunit.</text>
</comment>
<evidence type="ECO:0000256" key="7">
    <source>
        <dbReference type="ARBA" id="ARBA00023004"/>
    </source>
</evidence>
<dbReference type="PANTHER" id="PTHR30600">
    <property type="entry name" value="CYTOCHROME C PEROXIDASE-RELATED"/>
    <property type="match status" value="1"/>
</dbReference>